<evidence type="ECO:0000313" key="2">
    <source>
        <dbReference type="Proteomes" id="UP001055172"/>
    </source>
</evidence>
<protein>
    <submittedName>
        <fullName evidence="1">Uncharacterized protein</fullName>
    </submittedName>
</protein>
<organism evidence="1 2">
    <name type="scientific">Colletotrichum liriopes</name>
    <dbReference type="NCBI Taxonomy" id="708192"/>
    <lineage>
        <taxon>Eukaryota</taxon>
        <taxon>Fungi</taxon>
        <taxon>Dikarya</taxon>
        <taxon>Ascomycota</taxon>
        <taxon>Pezizomycotina</taxon>
        <taxon>Sordariomycetes</taxon>
        <taxon>Hypocreomycetidae</taxon>
        <taxon>Glomerellales</taxon>
        <taxon>Glomerellaceae</taxon>
        <taxon>Colletotrichum</taxon>
        <taxon>Colletotrichum spaethianum species complex</taxon>
    </lineage>
</organism>
<name>A0AA37LYD7_9PEZI</name>
<proteinExistence type="predicted"/>
<comment type="caution">
    <text evidence="1">The sequence shown here is derived from an EMBL/GenBank/DDBJ whole genome shotgun (WGS) entry which is preliminary data.</text>
</comment>
<sequence>MKQEDATPKRVVVDKILGRISPNHPGNSPTPLGLLGLDAYAKTFCPVNRSAKYPVDDQAAVRTVDTLWHVMYMLLDNDLHACFLRDVSK</sequence>
<dbReference type="AlphaFoldDB" id="A0AA37LYD7"/>
<dbReference type="Proteomes" id="UP001055172">
    <property type="component" value="Unassembled WGS sequence"/>
</dbReference>
<dbReference type="EMBL" id="BPPX01000040">
    <property type="protein sequence ID" value="GJC89307.1"/>
    <property type="molecule type" value="Genomic_DNA"/>
</dbReference>
<accession>A0AA37LYD7</accession>
<keyword evidence="2" id="KW-1185">Reference proteome</keyword>
<evidence type="ECO:0000313" key="1">
    <source>
        <dbReference type="EMBL" id="GJC89307.1"/>
    </source>
</evidence>
<reference evidence="1 2" key="1">
    <citation type="submission" date="2021-07" db="EMBL/GenBank/DDBJ databases">
        <title>Genome data of Colletotrichum spaethianum.</title>
        <authorList>
            <person name="Utami Y.D."/>
            <person name="Hiruma K."/>
        </authorList>
    </citation>
    <scope>NUCLEOTIDE SEQUENCE [LARGE SCALE GENOMIC DNA]</scope>
    <source>
        <strain evidence="1 2">MAFF 242679</strain>
    </source>
</reference>
<gene>
    <name evidence="1" type="ORF">ColLi_12145</name>
</gene>